<dbReference type="Proteomes" id="UP000460715">
    <property type="component" value="Unassembled WGS sequence"/>
</dbReference>
<evidence type="ECO:0008006" key="4">
    <source>
        <dbReference type="Google" id="ProtNLM"/>
    </source>
</evidence>
<organism evidence="2 3">
    <name type="scientific">Teichococcus coralli</name>
    <dbReference type="NCBI Taxonomy" id="2545983"/>
    <lineage>
        <taxon>Bacteria</taxon>
        <taxon>Pseudomonadati</taxon>
        <taxon>Pseudomonadota</taxon>
        <taxon>Alphaproteobacteria</taxon>
        <taxon>Acetobacterales</taxon>
        <taxon>Roseomonadaceae</taxon>
        <taxon>Roseomonas</taxon>
    </lineage>
</organism>
<evidence type="ECO:0000256" key="1">
    <source>
        <dbReference type="SAM" id="SignalP"/>
    </source>
</evidence>
<keyword evidence="1" id="KW-0732">Signal</keyword>
<keyword evidence="3" id="KW-1185">Reference proteome</keyword>
<feature type="chain" id="PRO_5032365087" description="Invasion associated locus B family protein" evidence="1">
    <location>
        <begin position="25"/>
        <end position="208"/>
    </location>
</feature>
<name>A0A845BEM2_9PROT</name>
<comment type="caution">
    <text evidence="2">The sequence shown here is derived from an EMBL/GenBank/DDBJ whole genome shotgun (WGS) entry which is preliminary data.</text>
</comment>
<gene>
    <name evidence="2" type="ORF">E0493_18820</name>
</gene>
<feature type="signal peptide" evidence="1">
    <location>
        <begin position="1"/>
        <end position="24"/>
    </location>
</feature>
<evidence type="ECO:0000313" key="2">
    <source>
        <dbReference type="EMBL" id="MXP65405.1"/>
    </source>
</evidence>
<evidence type="ECO:0000313" key="3">
    <source>
        <dbReference type="Proteomes" id="UP000460715"/>
    </source>
</evidence>
<sequence length="208" mass="22249">MRTTATTLPTIAALALLAAVPAQAAPDQFGPWILNCAADPMTDQSTCRMTHAQPVEPATEHMPALALEVAPRRGLLVPVVTARDLNLEGALRGLLALAGTAQLRFPPNPLFEMPCGLEGRSVVCAPRPEDAARAAEELPKAEQVLVRVLGFGSATTESPPRELALSQTAAALTAFRAEVPPEQAETPPPAFNLREMIQRLQRFFFSPQ</sequence>
<accession>A0A845BEM2</accession>
<dbReference type="EMBL" id="SNVJ01000021">
    <property type="protein sequence ID" value="MXP65405.1"/>
    <property type="molecule type" value="Genomic_DNA"/>
</dbReference>
<proteinExistence type="predicted"/>
<protein>
    <recommendedName>
        <fullName evidence="4">Invasion associated locus B family protein</fullName>
    </recommendedName>
</protein>
<reference evidence="2 3" key="1">
    <citation type="submission" date="2019-03" db="EMBL/GenBank/DDBJ databases">
        <title>Roseomonas sp. a novel Roseomonas species isolated from Sea whip Gorgonian.</title>
        <authorList>
            <person name="Li F."/>
            <person name="Pan X."/>
            <person name="Huang S."/>
            <person name="Li Z."/>
            <person name="Meng B."/>
        </authorList>
    </citation>
    <scope>NUCLEOTIDE SEQUENCE [LARGE SCALE GENOMIC DNA]</scope>
    <source>
        <strain evidence="2 3">M0104</strain>
    </source>
</reference>
<dbReference type="RefSeq" id="WP_160938815.1">
    <property type="nucleotide sequence ID" value="NZ_SNVJ01000021.1"/>
</dbReference>
<dbReference type="OrthoDB" id="7375974at2"/>
<dbReference type="AlphaFoldDB" id="A0A845BEM2"/>